<protein>
    <submittedName>
        <fullName evidence="1">Uncharacterized protein</fullName>
    </submittedName>
</protein>
<sequence>MSAAQKLVDWSITRKANELYNQGYAVVAYPGVAKPVKHFPDGILKAMIDNDFEFAAVNRKSILSEWQNRYDAKSEAK</sequence>
<reference evidence="1" key="1">
    <citation type="journal article" date="2010" name="ISME J.">
        <title>Metagenome of the Mediterranean deep chlorophyll maximum studied by direct and fosmid library 454 pyrosequencing.</title>
        <authorList>
            <person name="Ghai R."/>
            <person name="Martin-Cuadrado A.B."/>
            <person name="Molto A.G."/>
            <person name="Heredia I.G."/>
            <person name="Cabrera R."/>
            <person name="Martin J."/>
            <person name="Verdu M."/>
            <person name="Deschamps P."/>
            <person name="Moreira D."/>
            <person name="Lopez-Garcia P."/>
            <person name="Mira A."/>
            <person name="Rodriguez-Valera F."/>
        </authorList>
    </citation>
    <scope>NUCLEOTIDE SEQUENCE</scope>
</reference>
<dbReference type="EMBL" id="GU942990">
    <property type="protein sequence ID" value="ADD93621.1"/>
    <property type="molecule type" value="Genomic_DNA"/>
</dbReference>
<proteinExistence type="predicted"/>
<evidence type="ECO:0000313" key="1">
    <source>
        <dbReference type="EMBL" id="ADD93621.1"/>
    </source>
</evidence>
<accession>D6PD20</accession>
<dbReference type="AlphaFoldDB" id="D6PD20"/>
<name>D6PD20_9BACT</name>
<organism evidence="1">
    <name type="scientific">uncultured marine bacterium MedDCM-OCT-S04-C448</name>
    <dbReference type="NCBI Taxonomy" id="743057"/>
    <lineage>
        <taxon>Bacteria</taxon>
        <taxon>environmental samples</taxon>
    </lineage>
</organism>